<comment type="similarity">
    <text evidence="1">Belongs to the universal ribosomal protein uL23 family.</text>
</comment>
<name>A0ABD3QJW3_9STRA</name>
<evidence type="ECO:0000313" key="5">
    <source>
        <dbReference type="EMBL" id="KAL3800248.1"/>
    </source>
</evidence>
<dbReference type="InterPro" id="IPR012678">
    <property type="entry name" value="Ribosomal_uL23/eL15/eS24_sf"/>
</dbReference>
<evidence type="ECO:0000313" key="6">
    <source>
        <dbReference type="Proteomes" id="UP001530400"/>
    </source>
</evidence>
<accession>A0ABD3QJW3</accession>
<comment type="caution">
    <text evidence="5">The sequence shown here is derived from an EMBL/GenBank/DDBJ whole genome shotgun (WGS) entry which is preliminary data.</text>
</comment>
<dbReference type="Gene3D" id="3.30.70.330">
    <property type="match status" value="1"/>
</dbReference>
<gene>
    <name evidence="5" type="ORF">ACHAWO_013830</name>
</gene>
<dbReference type="Pfam" id="PF00276">
    <property type="entry name" value="Ribosomal_L23"/>
    <property type="match status" value="1"/>
</dbReference>
<dbReference type="SUPFAM" id="SSF54189">
    <property type="entry name" value="Ribosomal proteins S24e, L23 and L15e"/>
    <property type="match status" value="1"/>
</dbReference>
<dbReference type="InterPro" id="IPR013025">
    <property type="entry name" value="Ribosomal_uL23-like"/>
</dbReference>
<dbReference type="GO" id="GO:1990904">
    <property type="term" value="C:ribonucleoprotein complex"/>
    <property type="evidence" value="ECO:0007669"/>
    <property type="project" value="UniProtKB-KW"/>
</dbReference>
<dbReference type="Proteomes" id="UP001530400">
    <property type="component" value="Unassembled WGS sequence"/>
</dbReference>
<sequence length="132" mass="14705">MFASTILKRARPNLGNLQWMPTMPMVLLNATHATPTAPATAQFRVLPKMTKHEVKEYLTKIYGLPVTEVRSQNYLGKRMRIFGKRQVVYAKRPDYKKVFVTFDGSLADTGRGGAIYGAGETGDKQEQAQIGA</sequence>
<keyword evidence="3" id="KW-0687">Ribonucleoprotein</keyword>
<evidence type="ECO:0000256" key="2">
    <source>
        <dbReference type="ARBA" id="ARBA00022980"/>
    </source>
</evidence>
<evidence type="ECO:0000256" key="4">
    <source>
        <dbReference type="ARBA" id="ARBA00039977"/>
    </source>
</evidence>
<proteinExistence type="inferred from homology"/>
<dbReference type="PANTHER" id="PTHR12059:SF5">
    <property type="entry name" value="LARGE RIBOSOMAL SUBUNIT PROTEIN UL23M"/>
    <property type="match status" value="1"/>
</dbReference>
<dbReference type="AlphaFoldDB" id="A0ABD3QJW3"/>
<dbReference type="GO" id="GO:0005840">
    <property type="term" value="C:ribosome"/>
    <property type="evidence" value="ECO:0007669"/>
    <property type="project" value="UniProtKB-KW"/>
</dbReference>
<dbReference type="PANTHER" id="PTHR12059">
    <property type="entry name" value="RIBOSOMAL PROTEIN L23-RELATED"/>
    <property type="match status" value="1"/>
</dbReference>
<organism evidence="5 6">
    <name type="scientific">Cyclotella atomus</name>
    <dbReference type="NCBI Taxonomy" id="382360"/>
    <lineage>
        <taxon>Eukaryota</taxon>
        <taxon>Sar</taxon>
        <taxon>Stramenopiles</taxon>
        <taxon>Ochrophyta</taxon>
        <taxon>Bacillariophyta</taxon>
        <taxon>Coscinodiscophyceae</taxon>
        <taxon>Thalassiosirophycidae</taxon>
        <taxon>Stephanodiscales</taxon>
        <taxon>Stephanodiscaceae</taxon>
        <taxon>Cyclotella</taxon>
    </lineage>
</organism>
<evidence type="ECO:0000256" key="3">
    <source>
        <dbReference type="ARBA" id="ARBA00023274"/>
    </source>
</evidence>
<evidence type="ECO:0000256" key="1">
    <source>
        <dbReference type="ARBA" id="ARBA00006700"/>
    </source>
</evidence>
<dbReference type="EMBL" id="JALLPJ020000164">
    <property type="protein sequence ID" value="KAL3800248.1"/>
    <property type="molecule type" value="Genomic_DNA"/>
</dbReference>
<keyword evidence="6" id="KW-1185">Reference proteome</keyword>
<dbReference type="InterPro" id="IPR012677">
    <property type="entry name" value="Nucleotide-bd_a/b_plait_sf"/>
</dbReference>
<protein>
    <recommendedName>
        <fullName evidence="4">Large ribosomal subunit protein uL23m</fullName>
    </recommendedName>
</protein>
<reference evidence="5 6" key="1">
    <citation type="submission" date="2024-10" db="EMBL/GenBank/DDBJ databases">
        <title>Updated reference genomes for cyclostephanoid diatoms.</title>
        <authorList>
            <person name="Roberts W.R."/>
            <person name="Alverson A.J."/>
        </authorList>
    </citation>
    <scope>NUCLEOTIDE SEQUENCE [LARGE SCALE GENOMIC DNA]</scope>
    <source>
        <strain evidence="5 6">AJA010-31</strain>
    </source>
</reference>
<keyword evidence="2" id="KW-0689">Ribosomal protein</keyword>